<dbReference type="OrthoDB" id="2850721at2"/>
<proteinExistence type="predicted"/>
<keyword evidence="2" id="KW-1185">Reference proteome</keyword>
<dbReference type="RefSeq" id="WP_148933246.1">
    <property type="nucleotide sequence ID" value="NZ_VNHS01000017.1"/>
</dbReference>
<dbReference type="AlphaFoldDB" id="A0A5S5BPM4"/>
<dbReference type="Gene3D" id="3.30.420.10">
    <property type="entry name" value="Ribonuclease H-like superfamily/Ribonuclease H"/>
    <property type="match status" value="1"/>
</dbReference>
<dbReference type="InterPro" id="IPR012337">
    <property type="entry name" value="RNaseH-like_sf"/>
</dbReference>
<dbReference type="EMBL" id="VNHS01000017">
    <property type="protein sequence ID" value="TYP68904.1"/>
    <property type="molecule type" value="Genomic_DNA"/>
</dbReference>
<sequence>MAIRFVGIDPGTNSGFVALDLQGNVLAAQELKPTGKTVKGGLSTPQLVELENQLYQHLKGNDRVCIEAVPFGTMSQVTTGMIHGGLRSMIHRKKLDFDLVNPMWTKKFVDVKVEKGQTDKQKKDAMREAVLEKFGFSHKSHNVVDAYVIARISLNLHLMRQYEPLIDQHRIQQEVVSDIMHKAAE</sequence>
<gene>
    <name evidence="1" type="ORF">BCM02_11722</name>
</gene>
<name>A0A5S5BPM4_9BACL</name>
<evidence type="ECO:0000313" key="1">
    <source>
        <dbReference type="EMBL" id="TYP68904.1"/>
    </source>
</evidence>
<dbReference type="GO" id="GO:0003676">
    <property type="term" value="F:nucleic acid binding"/>
    <property type="evidence" value="ECO:0007669"/>
    <property type="project" value="InterPro"/>
</dbReference>
<dbReference type="InterPro" id="IPR036397">
    <property type="entry name" value="RNaseH_sf"/>
</dbReference>
<dbReference type="Proteomes" id="UP000323257">
    <property type="component" value="Unassembled WGS sequence"/>
</dbReference>
<protein>
    <submittedName>
        <fullName evidence="1">Crossover junction endodeoxyribonuclease RuvC</fullName>
    </submittedName>
</protein>
<accession>A0A5S5BPM4</accession>
<reference evidence="1 2" key="1">
    <citation type="submission" date="2019-07" db="EMBL/GenBank/DDBJ databases">
        <title>Genomic Encyclopedia of Type Strains, Phase III (KMG-III): the genomes of soil and plant-associated and newly described type strains.</title>
        <authorList>
            <person name="Whitman W."/>
        </authorList>
    </citation>
    <scope>NUCLEOTIDE SEQUENCE [LARGE SCALE GENOMIC DNA]</scope>
    <source>
        <strain evidence="1 2">BL24</strain>
    </source>
</reference>
<dbReference type="SUPFAM" id="SSF53098">
    <property type="entry name" value="Ribonuclease H-like"/>
    <property type="match status" value="1"/>
</dbReference>
<evidence type="ECO:0000313" key="2">
    <source>
        <dbReference type="Proteomes" id="UP000323257"/>
    </source>
</evidence>
<comment type="caution">
    <text evidence="1">The sequence shown here is derived from an EMBL/GenBank/DDBJ whole genome shotgun (WGS) entry which is preliminary data.</text>
</comment>
<organism evidence="1 2">
    <name type="scientific">Paenibacillus methanolicus</name>
    <dbReference type="NCBI Taxonomy" id="582686"/>
    <lineage>
        <taxon>Bacteria</taxon>
        <taxon>Bacillati</taxon>
        <taxon>Bacillota</taxon>
        <taxon>Bacilli</taxon>
        <taxon>Bacillales</taxon>
        <taxon>Paenibacillaceae</taxon>
        <taxon>Paenibacillus</taxon>
    </lineage>
</organism>